<reference evidence="2 3" key="1">
    <citation type="submission" date="2020-02" db="EMBL/GenBank/DDBJ databases">
        <authorList>
            <person name="Ma Q."/>
            <person name="Huang Y."/>
            <person name="Song X."/>
            <person name="Pei D."/>
        </authorList>
    </citation>
    <scope>NUCLEOTIDE SEQUENCE [LARGE SCALE GENOMIC DNA]</scope>
    <source>
        <strain evidence="2">Sxm20200214</strain>
        <tissue evidence="2">Leaf</tissue>
    </source>
</reference>
<dbReference type="AlphaFoldDB" id="A0A8X7TFN8"/>
<dbReference type="OrthoDB" id="1112927at2759"/>
<dbReference type="InterPro" id="IPR005174">
    <property type="entry name" value="KIB1-4_b-propeller"/>
</dbReference>
<evidence type="ECO:0000313" key="2">
    <source>
        <dbReference type="EMBL" id="KAG2240315.1"/>
    </source>
</evidence>
<dbReference type="EMBL" id="JAAMPC010001582">
    <property type="protein sequence ID" value="KAG2240315.1"/>
    <property type="molecule type" value="Genomic_DNA"/>
</dbReference>
<protein>
    <recommendedName>
        <fullName evidence="1">KIB1-4 beta-propeller domain-containing protein</fullName>
    </recommendedName>
</protein>
<feature type="domain" description="KIB1-4 beta-propeller" evidence="1">
    <location>
        <begin position="28"/>
        <end position="89"/>
    </location>
</feature>
<organism evidence="2 3">
    <name type="scientific">Brassica carinata</name>
    <name type="common">Ethiopian mustard</name>
    <name type="synonym">Abyssinian cabbage</name>
    <dbReference type="NCBI Taxonomy" id="52824"/>
    <lineage>
        <taxon>Eukaryota</taxon>
        <taxon>Viridiplantae</taxon>
        <taxon>Streptophyta</taxon>
        <taxon>Embryophyta</taxon>
        <taxon>Tracheophyta</taxon>
        <taxon>Spermatophyta</taxon>
        <taxon>Magnoliopsida</taxon>
        <taxon>eudicotyledons</taxon>
        <taxon>Gunneridae</taxon>
        <taxon>Pentapetalae</taxon>
        <taxon>rosids</taxon>
        <taxon>malvids</taxon>
        <taxon>Brassicales</taxon>
        <taxon>Brassicaceae</taxon>
        <taxon>Brassiceae</taxon>
        <taxon>Brassica</taxon>
    </lineage>
</organism>
<comment type="caution">
    <text evidence="2">The sequence shown here is derived from an EMBL/GenBank/DDBJ whole genome shotgun (WGS) entry which is preliminary data.</text>
</comment>
<evidence type="ECO:0000259" key="1">
    <source>
        <dbReference type="Pfam" id="PF03478"/>
    </source>
</evidence>
<dbReference type="Pfam" id="PF03478">
    <property type="entry name" value="Beta-prop_KIB1-4"/>
    <property type="match status" value="1"/>
</dbReference>
<sequence length="119" mass="13459">MTKSSSLKRRSGSPGLMLFPKDGGCLLYNPKEGTFHRKLGDFSGCRFLANSGNWLLVLDSGSNLYIVDVFSEKKIRLPSLESIVKRVEDTEIFERHDSDGIFRNLSCDVVRGLLWGFRE</sequence>
<gene>
    <name evidence="2" type="ORF">Bca52824_090805</name>
</gene>
<evidence type="ECO:0000313" key="3">
    <source>
        <dbReference type="Proteomes" id="UP000886595"/>
    </source>
</evidence>
<name>A0A8X7TFN8_BRACI</name>
<proteinExistence type="predicted"/>
<dbReference type="Proteomes" id="UP000886595">
    <property type="component" value="Unassembled WGS sequence"/>
</dbReference>
<keyword evidence="3" id="KW-1185">Reference proteome</keyword>
<accession>A0A8X7TFN8</accession>